<accession>A0A016S8V1</accession>
<dbReference type="Proteomes" id="UP000024635">
    <property type="component" value="Unassembled WGS sequence"/>
</dbReference>
<evidence type="ECO:0008006" key="3">
    <source>
        <dbReference type="Google" id="ProtNLM"/>
    </source>
</evidence>
<proteinExistence type="predicted"/>
<dbReference type="InterPro" id="IPR035940">
    <property type="entry name" value="CAP_sf"/>
</dbReference>
<evidence type="ECO:0000313" key="1">
    <source>
        <dbReference type="EMBL" id="EYB86896.1"/>
    </source>
</evidence>
<keyword evidence="2" id="KW-1185">Reference proteome</keyword>
<gene>
    <name evidence="1" type="primary">Acey_s0272.g960</name>
    <name evidence="1" type="ORF">Y032_0272g960</name>
</gene>
<dbReference type="Gene3D" id="3.40.33.10">
    <property type="entry name" value="CAP"/>
    <property type="match status" value="1"/>
</dbReference>
<reference evidence="2" key="1">
    <citation type="journal article" date="2015" name="Nat. Genet.">
        <title>The genome and transcriptome of the zoonotic hookworm Ancylostoma ceylanicum identify infection-specific gene families.</title>
        <authorList>
            <person name="Schwarz E.M."/>
            <person name="Hu Y."/>
            <person name="Antoshechkin I."/>
            <person name="Miller M.M."/>
            <person name="Sternberg P.W."/>
            <person name="Aroian R.V."/>
        </authorList>
    </citation>
    <scope>NUCLEOTIDE SEQUENCE</scope>
    <source>
        <strain evidence="2">HY135</strain>
    </source>
</reference>
<dbReference type="OrthoDB" id="414826at2759"/>
<protein>
    <recommendedName>
        <fullName evidence="3">SCP domain-containing protein</fullName>
    </recommendedName>
</protein>
<sequence>MHGSRNNCSKPLAKDIVVTLQCRYAEMALTVRLLATGWARNKQTVYAPIAAKMKFVTYDEQGLGQEANNKSSDCRAKIGDPSPGRAMNIEEIGDYNMLLQDALEMAITKWWRQVETEGIPTDLKYTEAMANAGKITKFVNVRLYSDDVHLELDGNGDLHLILDGQRKHRQCWMCGDTVPAHWKDTRCV</sequence>
<organism evidence="1 2">
    <name type="scientific">Ancylostoma ceylanicum</name>
    <dbReference type="NCBI Taxonomy" id="53326"/>
    <lineage>
        <taxon>Eukaryota</taxon>
        <taxon>Metazoa</taxon>
        <taxon>Ecdysozoa</taxon>
        <taxon>Nematoda</taxon>
        <taxon>Chromadorea</taxon>
        <taxon>Rhabditida</taxon>
        <taxon>Rhabditina</taxon>
        <taxon>Rhabditomorpha</taxon>
        <taxon>Strongyloidea</taxon>
        <taxon>Ancylostomatidae</taxon>
        <taxon>Ancylostomatinae</taxon>
        <taxon>Ancylostoma</taxon>
    </lineage>
</organism>
<dbReference type="EMBL" id="JARK01001608">
    <property type="protein sequence ID" value="EYB86896.1"/>
    <property type="molecule type" value="Genomic_DNA"/>
</dbReference>
<comment type="caution">
    <text evidence="1">The sequence shown here is derived from an EMBL/GenBank/DDBJ whole genome shotgun (WGS) entry which is preliminary data.</text>
</comment>
<dbReference type="AlphaFoldDB" id="A0A016S8V1"/>
<name>A0A016S8V1_9BILA</name>
<evidence type="ECO:0000313" key="2">
    <source>
        <dbReference type="Proteomes" id="UP000024635"/>
    </source>
</evidence>